<keyword evidence="3" id="KW-1185">Reference proteome</keyword>
<sequence length="152" mass="16664">MASEIPTDEDVEEMEKSGVVAVLQRAIGHWGHSGALISGAATVFVHELESSNQELKKKEDRNQSLENDLSSLKTTYDSKLSDLNSEVSRQKAQVKKAMEEVGAMKDKNDELQVELSKSKEEIIAEFQKSAAYDQALADAGAPELQHVSGLYV</sequence>
<dbReference type="EMBL" id="JAUIZM010000011">
    <property type="protein sequence ID" value="KAK1355894.1"/>
    <property type="molecule type" value="Genomic_DNA"/>
</dbReference>
<proteinExistence type="predicted"/>
<name>A0AAD8M157_9APIA</name>
<accession>A0AAD8M157</accession>
<evidence type="ECO:0000256" key="1">
    <source>
        <dbReference type="SAM" id="MobiDB-lite"/>
    </source>
</evidence>
<evidence type="ECO:0000313" key="2">
    <source>
        <dbReference type="EMBL" id="KAK1355894.1"/>
    </source>
</evidence>
<dbReference type="Proteomes" id="UP001237642">
    <property type="component" value="Unassembled WGS sequence"/>
</dbReference>
<evidence type="ECO:0000313" key="3">
    <source>
        <dbReference type="Proteomes" id="UP001237642"/>
    </source>
</evidence>
<reference evidence="2" key="2">
    <citation type="submission" date="2023-05" db="EMBL/GenBank/DDBJ databases">
        <authorList>
            <person name="Schelkunov M.I."/>
        </authorList>
    </citation>
    <scope>NUCLEOTIDE SEQUENCE</scope>
    <source>
        <strain evidence="2">Hsosn_3</strain>
        <tissue evidence="2">Leaf</tissue>
    </source>
</reference>
<reference evidence="2" key="1">
    <citation type="submission" date="2023-02" db="EMBL/GenBank/DDBJ databases">
        <title>Genome of toxic invasive species Heracleum sosnowskyi carries increased number of genes despite the absence of recent whole-genome duplications.</title>
        <authorList>
            <person name="Schelkunov M."/>
            <person name="Shtratnikova V."/>
            <person name="Makarenko M."/>
            <person name="Klepikova A."/>
            <person name="Omelchenko D."/>
            <person name="Novikova G."/>
            <person name="Obukhova E."/>
            <person name="Bogdanov V."/>
            <person name="Penin A."/>
            <person name="Logacheva M."/>
        </authorList>
    </citation>
    <scope>NUCLEOTIDE SEQUENCE</scope>
    <source>
        <strain evidence="2">Hsosn_3</strain>
        <tissue evidence="2">Leaf</tissue>
    </source>
</reference>
<protein>
    <submittedName>
        <fullName evidence="2">Uncharacterized protein</fullName>
    </submittedName>
</protein>
<feature type="compositionally biased region" description="Basic and acidic residues" evidence="1">
    <location>
        <begin position="50"/>
        <end position="63"/>
    </location>
</feature>
<gene>
    <name evidence="2" type="ORF">POM88_049150</name>
</gene>
<organism evidence="2 3">
    <name type="scientific">Heracleum sosnowskyi</name>
    <dbReference type="NCBI Taxonomy" id="360622"/>
    <lineage>
        <taxon>Eukaryota</taxon>
        <taxon>Viridiplantae</taxon>
        <taxon>Streptophyta</taxon>
        <taxon>Embryophyta</taxon>
        <taxon>Tracheophyta</taxon>
        <taxon>Spermatophyta</taxon>
        <taxon>Magnoliopsida</taxon>
        <taxon>eudicotyledons</taxon>
        <taxon>Gunneridae</taxon>
        <taxon>Pentapetalae</taxon>
        <taxon>asterids</taxon>
        <taxon>campanulids</taxon>
        <taxon>Apiales</taxon>
        <taxon>Apiaceae</taxon>
        <taxon>Apioideae</taxon>
        <taxon>apioid superclade</taxon>
        <taxon>Tordylieae</taxon>
        <taxon>Tordyliinae</taxon>
        <taxon>Heracleum</taxon>
    </lineage>
</organism>
<comment type="caution">
    <text evidence="2">The sequence shown here is derived from an EMBL/GenBank/DDBJ whole genome shotgun (WGS) entry which is preliminary data.</text>
</comment>
<feature type="region of interest" description="Disordered" evidence="1">
    <location>
        <begin position="50"/>
        <end position="70"/>
    </location>
</feature>
<dbReference type="AlphaFoldDB" id="A0AAD8M157"/>